<keyword evidence="1" id="KW-0472">Membrane</keyword>
<proteinExistence type="predicted"/>
<organism evidence="2 3">
    <name type="scientific">Brevibacterium mcbrellneri ATCC 49030</name>
    <dbReference type="NCBI Taxonomy" id="585530"/>
    <lineage>
        <taxon>Bacteria</taxon>
        <taxon>Bacillati</taxon>
        <taxon>Actinomycetota</taxon>
        <taxon>Actinomycetes</taxon>
        <taxon>Micrococcales</taxon>
        <taxon>Brevibacteriaceae</taxon>
        <taxon>Brevibacterium</taxon>
    </lineage>
</organism>
<dbReference type="Proteomes" id="UP000005714">
    <property type="component" value="Unassembled WGS sequence"/>
</dbReference>
<keyword evidence="1" id="KW-0812">Transmembrane</keyword>
<name>D4YN43_9MICO</name>
<evidence type="ECO:0000313" key="3">
    <source>
        <dbReference type="Proteomes" id="UP000005714"/>
    </source>
</evidence>
<accession>D4YN43</accession>
<evidence type="ECO:0000313" key="2">
    <source>
        <dbReference type="EMBL" id="EFG47361.1"/>
    </source>
</evidence>
<dbReference type="eggNOG" id="ENOG5031XBQ">
    <property type="taxonomic scope" value="Bacteria"/>
</dbReference>
<feature type="transmembrane region" description="Helical" evidence="1">
    <location>
        <begin position="20"/>
        <end position="43"/>
    </location>
</feature>
<sequence>MVSRLIKRSRQQGAVSLEFVGMLFAFFIILVTALQAMLAVFSLSQANSAARNAARAEVLNPGSGVTAAQHAVSPGLRDAGVSTSCSGTRVHNGSITCKVTVAVPNLGTDSSLWLPTLKVSRSATQPITTE</sequence>
<dbReference type="RefSeq" id="WP_005884198.1">
    <property type="nucleotide sequence ID" value="NZ_ADNU01000039.1"/>
</dbReference>
<evidence type="ECO:0000256" key="1">
    <source>
        <dbReference type="SAM" id="Phobius"/>
    </source>
</evidence>
<dbReference type="STRING" id="585530.HMPREF0183_1352"/>
<dbReference type="EMBL" id="ADNU01000039">
    <property type="protein sequence ID" value="EFG47361.1"/>
    <property type="molecule type" value="Genomic_DNA"/>
</dbReference>
<dbReference type="AlphaFoldDB" id="D4YN43"/>
<keyword evidence="1" id="KW-1133">Transmembrane helix</keyword>
<gene>
    <name evidence="2" type="ORF">HMPREF0183_1352</name>
</gene>
<reference evidence="2 3" key="1">
    <citation type="submission" date="2010-04" db="EMBL/GenBank/DDBJ databases">
        <authorList>
            <person name="Qin X."/>
            <person name="Bachman B."/>
            <person name="Battles P."/>
            <person name="Bell A."/>
            <person name="Bess C."/>
            <person name="Bickham C."/>
            <person name="Chaboub L."/>
            <person name="Chen D."/>
            <person name="Coyle M."/>
            <person name="Deiros D.R."/>
            <person name="Dinh H."/>
            <person name="Forbes L."/>
            <person name="Fowler G."/>
            <person name="Francisco L."/>
            <person name="Fu Q."/>
            <person name="Gubbala S."/>
            <person name="Hale W."/>
            <person name="Han Y."/>
            <person name="Hemphill L."/>
            <person name="Highlander S.K."/>
            <person name="Hirani K."/>
            <person name="Hogues M."/>
            <person name="Jackson L."/>
            <person name="Jakkamsetti A."/>
            <person name="Javaid M."/>
            <person name="Jiang H."/>
            <person name="Korchina V."/>
            <person name="Kovar C."/>
            <person name="Lara F."/>
            <person name="Lee S."/>
            <person name="Mata R."/>
            <person name="Mathew T."/>
            <person name="Moen C."/>
            <person name="Morales K."/>
            <person name="Munidasa M."/>
            <person name="Nazareth L."/>
            <person name="Ngo R."/>
            <person name="Nguyen L."/>
            <person name="Okwuonu G."/>
            <person name="Ongeri F."/>
            <person name="Patil S."/>
            <person name="Petrosino J."/>
            <person name="Pham C."/>
            <person name="Pham P."/>
            <person name="Pu L.-L."/>
            <person name="Puazo M."/>
            <person name="Raj R."/>
            <person name="Reid J."/>
            <person name="Rouhana J."/>
            <person name="Saada N."/>
            <person name="Shang Y."/>
            <person name="Simmons D."/>
            <person name="Thornton R."/>
            <person name="Warren J."/>
            <person name="Weissenberger G."/>
            <person name="Zhang J."/>
            <person name="Zhang L."/>
            <person name="Zhou C."/>
            <person name="Zhu D."/>
            <person name="Muzny D."/>
            <person name="Worley K."/>
            <person name="Gibbs R."/>
        </authorList>
    </citation>
    <scope>NUCLEOTIDE SEQUENCE [LARGE SCALE GENOMIC DNA]</scope>
    <source>
        <strain evidence="2 3">ATCC 49030</strain>
    </source>
</reference>
<protein>
    <submittedName>
        <fullName evidence="2">TadE-like protein</fullName>
    </submittedName>
</protein>
<comment type="caution">
    <text evidence="2">The sequence shown here is derived from an EMBL/GenBank/DDBJ whole genome shotgun (WGS) entry which is preliminary data.</text>
</comment>
<keyword evidence="3" id="KW-1185">Reference proteome</keyword>